<dbReference type="PROSITE" id="PS00211">
    <property type="entry name" value="ABC_TRANSPORTER_1"/>
    <property type="match status" value="1"/>
</dbReference>
<dbReference type="InterPro" id="IPR017871">
    <property type="entry name" value="ABC_transporter-like_CS"/>
</dbReference>
<dbReference type="STRING" id="519441.Smon_1469"/>
<dbReference type="GO" id="GO:0055085">
    <property type="term" value="P:transmembrane transport"/>
    <property type="evidence" value="ECO:0007669"/>
    <property type="project" value="UniProtKB-ARBA"/>
</dbReference>
<dbReference type="Pfam" id="PF00005">
    <property type="entry name" value="ABC_tran"/>
    <property type="match status" value="1"/>
</dbReference>
<evidence type="ECO:0000256" key="3">
    <source>
        <dbReference type="ARBA" id="ARBA00022741"/>
    </source>
</evidence>
<dbReference type="InterPro" id="IPR050319">
    <property type="entry name" value="ABC_transp_ATP-bind"/>
</dbReference>
<proteinExistence type="inferred from homology"/>
<dbReference type="InterPro" id="IPR027417">
    <property type="entry name" value="P-loop_NTPase"/>
</dbReference>
<dbReference type="OrthoDB" id="9806285at2"/>
<keyword evidence="3" id="KW-0547">Nucleotide-binding</keyword>
<dbReference type="Gene3D" id="3.40.50.300">
    <property type="entry name" value="P-loop containing nucleotide triphosphate hydrolases"/>
    <property type="match status" value="1"/>
</dbReference>
<dbReference type="InterPro" id="IPR003593">
    <property type="entry name" value="AAA+_ATPase"/>
</dbReference>
<organism evidence="6 7">
    <name type="scientific">Streptobacillus moniliformis (strain ATCC 14647 / DSM 12112 / NCTC 10651 / 9901)</name>
    <dbReference type="NCBI Taxonomy" id="519441"/>
    <lineage>
        <taxon>Bacteria</taxon>
        <taxon>Fusobacteriati</taxon>
        <taxon>Fusobacteriota</taxon>
        <taxon>Fusobacteriia</taxon>
        <taxon>Fusobacteriales</taxon>
        <taxon>Leptotrichiaceae</taxon>
        <taxon>Streptobacillus</taxon>
    </lineage>
</organism>
<evidence type="ECO:0000313" key="7">
    <source>
        <dbReference type="Proteomes" id="UP000002072"/>
    </source>
</evidence>
<reference evidence="6 7" key="1">
    <citation type="journal article" date="2009" name="Stand. Genomic Sci.">
        <title>Complete genome sequence of Streptobacillus moniliformis type strain (9901T).</title>
        <authorList>
            <person name="Nolan M."/>
            <person name="Gronow S."/>
            <person name="Lapidus A."/>
            <person name="Ivanova N."/>
            <person name="Copeland A."/>
            <person name="Lucas S."/>
            <person name="Del Rio T.G."/>
            <person name="Chen F."/>
            <person name="Tice H."/>
            <person name="Pitluck S."/>
            <person name="Cheng J.F."/>
            <person name="Sims D."/>
            <person name="Meincke L."/>
            <person name="Bruce D."/>
            <person name="Goodwin L."/>
            <person name="Brettin T."/>
            <person name="Han C."/>
            <person name="Detter J.C."/>
            <person name="Ovchinikova G."/>
            <person name="Pati A."/>
            <person name="Mavromatis K."/>
            <person name="Mikhailova N."/>
            <person name="Chen A."/>
            <person name="Palaniappan K."/>
            <person name="Land M."/>
            <person name="Hauser L."/>
            <person name="Chang Y.J."/>
            <person name="Jeffries C.D."/>
            <person name="Rohde M."/>
            <person name="Sproer C."/>
            <person name="Goker M."/>
            <person name="Bristow J."/>
            <person name="Eisen J.A."/>
            <person name="Markowitz V."/>
            <person name="Hugenholtz P."/>
            <person name="Kyrpides N.C."/>
            <person name="Klenk H.P."/>
            <person name="Chain P."/>
        </authorList>
    </citation>
    <scope>NUCLEOTIDE SEQUENCE [LARGE SCALE GENOMIC DNA]</scope>
    <source>
        <strain evidence="7">ATCC 14647 / DSM 12112 / NCTC 10651 / 9901</strain>
    </source>
</reference>
<dbReference type="InterPro" id="IPR003439">
    <property type="entry name" value="ABC_transporter-like_ATP-bd"/>
</dbReference>
<dbReference type="GO" id="GO:0016887">
    <property type="term" value="F:ATP hydrolysis activity"/>
    <property type="evidence" value="ECO:0007669"/>
    <property type="project" value="InterPro"/>
</dbReference>
<keyword evidence="7" id="KW-1185">Reference proteome</keyword>
<dbReference type="eggNOG" id="COG1124">
    <property type="taxonomic scope" value="Bacteria"/>
</dbReference>
<comment type="similarity">
    <text evidence="1">Belongs to the ABC transporter superfamily.</text>
</comment>
<gene>
    <name evidence="6" type="ordered locus">Smon_1469</name>
</gene>
<evidence type="ECO:0000256" key="1">
    <source>
        <dbReference type="ARBA" id="ARBA00005417"/>
    </source>
</evidence>
<dbReference type="PANTHER" id="PTHR43776">
    <property type="entry name" value="TRANSPORT ATP-BINDING PROTEIN"/>
    <property type="match status" value="1"/>
</dbReference>
<evidence type="ECO:0000256" key="4">
    <source>
        <dbReference type="ARBA" id="ARBA00022840"/>
    </source>
</evidence>
<dbReference type="RefSeq" id="WP_012859448.1">
    <property type="nucleotide sequence ID" value="NC_013515.1"/>
</dbReference>
<keyword evidence="2" id="KW-0813">Transport</keyword>
<dbReference type="KEGG" id="smf:Smon_1469"/>
<dbReference type="PROSITE" id="PS50893">
    <property type="entry name" value="ABC_TRANSPORTER_2"/>
    <property type="match status" value="1"/>
</dbReference>
<dbReference type="GeneID" id="29673944"/>
<dbReference type="SMART" id="SM00382">
    <property type="entry name" value="AAA"/>
    <property type="match status" value="1"/>
</dbReference>
<evidence type="ECO:0000259" key="5">
    <source>
        <dbReference type="PROSITE" id="PS50893"/>
    </source>
</evidence>
<dbReference type="SUPFAM" id="SSF52540">
    <property type="entry name" value="P-loop containing nucleoside triphosphate hydrolases"/>
    <property type="match status" value="1"/>
</dbReference>
<protein>
    <submittedName>
        <fullName evidence="6">ABC transporter related protein</fullName>
    </submittedName>
</protein>
<accession>D1AVZ2</accession>
<dbReference type="PANTHER" id="PTHR43776:SF7">
    <property type="entry name" value="D,D-DIPEPTIDE TRANSPORT ATP-BINDING PROTEIN DDPF-RELATED"/>
    <property type="match status" value="1"/>
</dbReference>
<feature type="domain" description="ABC transporter" evidence="5">
    <location>
        <begin position="3"/>
        <end position="205"/>
    </location>
</feature>
<evidence type="ECO:0000313" key="6">
    <source>
        <dbReference type="EMBL" id="ACZ01902.1"/>
    </source>
</evidence>
<name>D1AVZ2_STRM9</name>
<dbReference type="HOGENOM" id="CLU_000604_1_23_0"/>
<dbReference type="AlphaFoldDB" id="D1AVZ2"/>
<sequence>MSLKVKNLGFYYEKDEWIFKDLNFELAQGEILGIFGYSGCGKSSLAKVLADFQNPICGEVIIDDKVHQKNSFREVQLIYQHPEKIMNPLWKMKDILKESYKPDKELLELFGIKKEWLDRYPIELSGGELQRFSIVRAFNKKVKYLIADEMTTMLDGVTQEFIWKNFLKIVKERNIGLIIISHEKDIINKICDKCLYMDTKKIVNIKK</sequence>
<keyword evidence="4" id="KW-0067">ATP-binding</keyword>
<dbReference type="EMBL" id="CP001779">
    <property type="protein sequence ID" value="ACZ01902.1"/>
    <property type="molecule type" value="Genomic_DNA"/>
</dbReference>
<dbReference type="GO" id="GO:0005524">
    <property type="term" value="F:ATP binding"/>
    <property type="evidence" value="ECO:0007669"/>
    <property type="project" value="UniProtKB-KW"/>
</dbReference>
<dbReference type="Proteomes" id="UP000002072">
    <property type="component" value="Chromosome"/>
</dbReference>
<evidence type="ECO:0000256" key="2">
    <source>
        <dbReference type="ARBA" id="ARBA00022448"/>
    </source>
</evidence>